<proteinExistence type="predicted"/>
<dbReference type="EMBL" id="LN853500">
    <property type="protein sequence ID" value="CRY96066.1"/>
    <property type="molecule type" value="Genomic_DNA"/>
</dbReference>
<protein>
    <submittedName>
        <fullName evidence="2">Uncharacterized protein</fullName>
    </submittedName>
</protein>
<sequence>MPIIKAQCILPSWSLLPQDEVTNTFWFESVGPLNDDVGADITILLGSFYAGIQQSLGPTLTGTLKISMWDWSAPTPRYPYNPGWETSFTPVSATQGLPEEVALVLSFHASPPATPRRRGRVYLGPLGSGALSPGGSSQWASITDVYIGLVKNAATALMEDSETAGVPWCVYSTVDNVARKVVGGWVDNSPDTQRRRGHEATSRNAW</sequence>
<organism evidence="2">
    <name type="scientific">uncultured prokaryote</name>
    <dbReference type="NCBI Taxonomy" id="198431"/>
    <lineage>
        <taxon>unclassified sequences</taxon>
        <taxon>environmental samples</taxon>
    </lineage>
</organism>
<feature type="region of interest" description="Disordered" evidence="1">
    <location>
        <begin position="185"/>
        <end position="206"/>
    </location>
</feature>
<evidence type="ECO:0000256" key="1">
    <source>
        <dbReference type="SAM" id="MobiDB-lite"/>
    </source>
</evidence>
<name>A0A0H5Q236_9ZZZZ</name>
<evidence type="ECO:0000313" key="2">
    <source>
        <dbReference type="EMBL" id="CRY96066.1"/>
    </source>
</evidence>
<dbReference type="AlphaFoldDB" id="A0A0H5Q236"/>
<accession>A0A0H5Q236</accession>
<feature type="compositionally biased region" description="Basic and acidic residues" evidence="1">
    <location>
        <begin position="192"/>
        <end position="206"/>
    </location>
</feature>
<reference evidence="2" key="2">
    <citation type="submission" date="2015-07" db="EMBL/GenBank/DDBJ databases">
        <title>Plasmids, circular viruses and viroids from rat gut.</title>
        <authorList>
            <person name="Jorgensen T.J."/>
            <person name="Hansen M.A."/>
            <person name="Xu Z."/>
            <person name="Tabak M.A."/>
            <person name="Sorensen S.J."/>
            <person name="Hansen L.H."/>
        </authorList>
    </citation>
    <scope>NUCLEOTIDE SEQUENCE</scope>
    <source>
        <strain evidence="2">RGFK0899</strain>
    </source>
</reference>
<reference evidence="2" key="1">
    <citation type="submission" date="2015-06" db="EMBL/GenBank/DDBJ databases">
        <authorList>
            <person name="Joergensen T."/>
        </authorList>
    </citation>
    <scope>NUCLEOTIDE SEQUENCE</scope>
    <source>
        <strain evidence="2">RGFK0899</strain>
    </source>
</reference>